<dbReference type="Gene3D" id="3.40.50.150">
    <property type="entry name" value="Vaccinia Virus protein VP39"/>
    <property type="match status" value="1"/>
</dbReference>
<dbReference type="InterPro" id="IPR022642">
    <property type="entry name" value="CheR_C"/>
</dbReference>
<dbReference type="GO" id="GO:0032259">
    <property type="term" value="P:methylation"/>
    <property type="evidence" value="ECO:0007669"/>
    <property type="project" value="UniProtKB-KW"/>
</dbReference>
<keyword evidence="5" id="KW-0949">S-adenosyl-L-methionine</keyword>
<evidence type="ECO:0000256" key="1">
    <source>
        <dbReference type="ARBA" id="ARBA00001541"/>
    </source>
</evidence>
<accession>A0A8J6LZT7</accession>
<dbReference type="PANTHER" id="PTHR24422">
    <property type="entry name" value="CHEMOTAXIS PROTEIN METHYLTRANSFERASE"/>
    <property type="match status" value="1"/>
</dbReference>
<evidence type="ECO:0000256" key="3">
    <source>
        <dbReference type="ARBA" id="ARBA00022603"/>
    </source>
</evidence>
<evidence type="ECO:0000256" key="5">
    <source>
        <dbReference type="ARBA" id="ARBA00022691"/>
    </source>
</evidence>
<dbReference type="EMBL" id="JACNEP010000010">
    <property type="protein sequence ID" value="MBC3766794.1"/>
    <property type="molecule type" value="Genomic_DNA"/>
</dbReference>
<comment type="catalytic activity">
    <reaction evidence="1">
        <text>L-glutamyl-[protein] + S-adenosyl-L-methionine = [protein]-L-glutamate 5-O-methyl ester + S-adenosyl-L-homocysteine</text>
        <dbReference type="Rhea" id="RHEA:24452"/>
        <dbReference type="Rhea" id="RHEA-COMP:10208"/>
        <dbReference type="Rhea" id="RHEA-COMP:10311"/>
        <dbReference type="ChEBI" id="CHEBI:29973"/>
        <dbReference type="ChEBI" id="CHEBI:57856"/>
        <dbReference type="ChEBI" id="CHEBI:59789"/>
        <dbReference type="ChEBI" id="CHEBI:82795"/>
        <dbReference type="EC" id="2.1.1.80"/>
    </reaction>
</comment>
<dbReference type="InterPro" id="IPR050903">
    <property type="entry name" value="Bact_Chemotaxis_MeTrfase"/>
</dbReference>
<dbReference type="Gene3D" id="1.10.155.10">
    <property type="entry name" value="Chemotaxis receptor methyltransferase CheR, N-terminal domain"/>
    <property type="match status" value="1"/>
</dbReference>
<keyword evidence="4" id="KW-0808">Transferase</keyword>
<protein>
    <recommendedName>
        <fullName evidence="2">protein-glutamate O-methyltransferase</fullName>
        <ecNumber evidence="2">2.1.1.80</ecNumber>
    </recommendedName>
</protein>
<dbReference type="SUPFAM" id="SSF47757">
    <property type="entry name" value="Chemotaxis receptor methyltransferase CheR, N-terminal domain"/>
    <property type="match status" value="1"/>
</dbReference>
<gene>
    <name evidence="7" type="ORF">H8B19_12965</name>
</gene>
<proteinExistence type="predicted"/>
<dbReference type="PANTHER" id="PTHR24422:SF21">
    <property type="entry name" value="CHEMOTAXIS PROTEIN METHYLTRANSFERASE 1"/>
    <property type="match status" value="1"/>
</dbReference>
<sequence length="276" mass="31118">MSFTELEVRHYPEFCQYLEKQCGIVLGENKQYLVKSRLGPLVNRYGQADLSELLLKFTRGSDRQLNAAIIDAMTTNETLWFRDTYPFDILKTQLLDKLAGRRTPVKIWSAACSSGQEPYSIAMIIQEYLQSKPGAFPGGIQIIGTDISSEMLERCSKAEYNHLSLARGLSPERRARFFEEVGNGDMRVTAAVRKLVSFRSLNLLDSYSSLGKFDIVFCRNVLIYFSAEMKTRILQNIAASLHSEGILMVGASESMAGLSDKFTLHRCSPGMYYAKK</sequence>
<dbReference type="PRINTS" id="PR00996">
    <property type="entry name" value="CHERMTFRASE"/>
</dbReference>
<dbReference type="InterPro" id="IPR029063">
    <property type="entry name" value="SAM-dependent_MTases_sf"/>
</dbReference>
<feature type="domain" description="CheR-type methyltransferase" evidence="6">
    <location>
        <begin position="1"/>
        <end position="276"/>
    </location>
</feature>
<evidence type="ECO:0000259" key="6">
    <source>
        <dbReference type="PROSITE" id="PS50123"/>
    </source>
</evidence>
<dbReference type="SMART" id="SM00138">
    <property type="entry name" value="MeTrc"/>
    <property type="match status" value="1"/>
</dbReference>
<dbReference type="Proteomes" id="UP000601768">
    <property type="component" value="Unassembled WGS sequence"/>
</dbReference>
<keyword evidence="8" id="KW-1185">Reference proteome</keyword>
<dbReference type="SUPFAM" id="SSF53335">
    <property type="entry name" value="S-adenosyl-L-methionine-dependent methyltransferases"/>
    <property type="match status" value="1"/>
</dbReference>
<dbReference type="GO" id="GO:0008983">
    <property type="term" value="F:protein-glutamate O-methyltransferase activity"/>
    <property type="evidence" value="ECO:0007669"/>
    <property type="project" value="UniProtKB-EC"/>
</dbReference>
<name>A0A8J6LZT7_9ALTE</name>
<dbReference type="InterPro" id="IPR036804">
    <property type="entry name" value="CheR_N_sf"/>
</dbReference>
<evidence type="ECO:0000256" key="4">
    <source>
        <dbReference type="ARBA" id="ARBA00022679"/>
    </source>
</evidence>
<evidence type="ECO:0000313" key="7">
    <source>
        <dbReference type="EMBL" id="MBC3766794.1"/>
    </source>
</evidence>
<dbReference type="Pfam" id="PF01739">
    <property type="entry name" value="CheR"/>
    <property type="match status" value="1"/>
</dbReference>
<dbReference type="AlphaFoldDB" id="A0A8J6LZT7"/>
<dbReference type="Pfam" id="PF03705">
    <property type="entry name" value="CheR_N"/>
    <property type="match status" value="1"/>
</dbReference>
<reference evidence="7" key="2">
    <citation type="submission" date="2020-08" db="EMBL/GenBank/DDBJ databases">
        <authorList>
            <person name="Lai Q."/>
        </authorList>
    </citation>
    <scope>NUCLEOTIDE SEQUENCE</scope>
    <source>
        <strain evidence="7">S27-2</strain>
    </source>
</reference>
<dbReference type="CDD" id="cd02440">
    <property type="entry name" value="AdoMet_MTases"/>
    <property type="match status" value="1"/>
</dbReference>
<dbReference type="EC" id="2.1.1.80" evidence="2"/>
<dbReference type="RefSeq" id="WP_186507318.1">
    <property type="nucleotide sequence ID" value="NZ_JACNEP010000010.1"/>
</dbReference>
<evidence type="ECO:0000256" key="2">
    <source>
        <dbReference type="ARBA" id="ARBA00012534"/>
    </source>
</evidence>
<dbReference type="PROSITE" id="PS50123">
    <property type="entry name" value="CHER"/>
    <property type="match status" value="1"/>
</dbReference>
<evidence type="ECO:0000313" key="8">
    <source>
        <dbReference type="Proteomes" id="UP000601768"/>
    </source>
</evidence>
<organism evidence="7 8">
    <name type="scientific">Neptunicella marina</name>
    <dbReference type="NCBI Taxonomy" id="2125989"/>
    <lineage>
        <taxon>Bacteria</taxon>
        <taxon>Pseudomonadati</taxon>
        <taxon>Pseudomonadota</taxon>
        <taxon>Gammaproteobacteria</taxon>
        <taxon>Alteromonadales</taxon>
        <taxon>Alteromonadaceae</taxon>
        <taxon>Neptunicella</taxon>
    </lineage>
</organism>
<reference evidence="7" key="1">
    <citation type="journal article" date="2018" name="Int. J. Syst. Evol. Microbiol.">
        <title>Neptunicella marina gen. nov., sp. nov., isolated from surface seawater.</title>
        <authorList>
            <person name="Liu X."/>
            <person name="Lai Q."/>
            <person name="Du Y."/>
            <person name="Zhang X."/>
            <person name="Liu Z."/>
            <person name="Sun F."/>
            <person name="Shao Z."/>
        </authorList>
    </citation>
    <scope>NUCLEOTIDE SEQUENCE</scope>
    <source>
        <strain evidence="7">S27-2</strain>
    </source>
</reference>
<keyword evidence="3" id="KW-0489">Methyltransferase</keyword>
<dbReference type="InterPro" id="IPR000780">
    <property type="entry name" value="CheR_MeTrfase"/>
</dbReference>
<dbReference type="InterPro" id="IPR022641">
    <property type="entry name" value="CheR_N"/>
</dbReference>
<comment type="caution">
    <text evidence="7">The sequence shown here is derived from an EMBL/GenBank/DDBJ whole genome shotgun (WGS) entry which is preliminary data.</text>
</comment>